<dbReference type="EMBL" id="WHPD01000243">
    <property type="protein sequence ID" value="MPV87253.1"/>
    <property type="molecule type" value="Genomic_DNA"/>
</dbReference>
<dbReference type="Proteomes" id="UP000429644">
    <property type="component" value="Unassembled WGS sequence"/>
</dbReference>
<gene>
    <name evidence="2" type="ORF">GB882_01125</name>
</gene>
<sequence length="187" mass="18559">MTVVELPPQTILTTAPVDQAGLHELLARLTDFGIELLELGPAAGAGAAPPETTALATRAGADGLPEVTVAGGLGEVTVARGLDEVSVAGGAGAAPPSGQVAYEIHVGGAPSPAVLAALHQRATTVSGHLVVVVEAEAGSLSDVLRAIAVPGAEVESVRATPAPSRASPDVWRRPGEARSGPAEVTRQ</sequence>
<keyword evidence="3" id="KW-1185">Reference proteome</keyword>
<protein>
    <submittedName>
        <fullName evidence="2">Uncharacterized protein</fullName>
    </submittedName>
</protein>
<name>A0A7J9USC9_9MICO</name>
<evidence type="ECO:0000313" key="3">
    <source>
        <dbReference type="Proteomes" id="UP000429644"/>
    </source>
</evidence>
<evidence type="ECO:0000256" key="1">
    <source>
        <dbReference type="SAM" id="MobiDB-lite"/>
    </source>
</evidence>
<reference evidence="2 3" key="1">
    <citation type="submission" date="2019-10" db="EMBL/GenBank/DDBJ databases">
        <title>Georgenia wutianyii sp. nov. and Georgenia yuyongxinii sp. nov. isolated from plateau pika (Ochotona curzoniae) in the Qinghai-Tibet plateau of China.</title>
        <authorList>
            <person name="Tian Z."/>
        </authorList>
    </citation>
    <scope>NUCLEOTIDE SEQUENCE [LARGE SCALE GENOMIC DNA]</scope>
    <source>
        <strain evidence="2 3">JCM 15130</strain>
    </source>
</reference>
<comment type="caution">
    <text evidence="2">The sequence shown here is derived from an EMBL/GenBank/DDBJ whole genome shotgun (WGS) entry which is preliminary data.</text>
</comment>
<accession>A0A7J9USC9</accession>
<organism evidence="2 3">
    <name type="scientific">Georgenia ruanii</name>
    <dbReference type="NCBI Taxonomy" id="348442"/>
    <lineage>
        <taxon>Bacteria</taxon>
        <taxon>Bacillati</taxon>
        <taxon>Actinomycetota</taxon>
        <taxon>Actinomycetes</taxon>
        <taxon>Micrococcales</taxon>
        <taxon>Bogoriellaceae</taxon>
        <taxon>Georgenia</taxon>
    </lineage>
</organism>
<dbReference type="AlphaFoldDB" id="A0A7J9USC9"/>
<evidence type="ECO:0000313" key="2">
    <source>
        <dbReference type="EMBL" id="MPV87253.1"/>
    </source>
</evidence>
<feature type="region of interest" description="Disordered" evidence="1">
    <location>
        <begin position="154"/>
        <end position="187"/>
    </location>
</feature>
<proteinExistence type="predicted"/>